<dbReference type="PROSITE" id="PS51257">
    <property type="entry name" value="PROKAR_LIPOPROTEIN"/>
    <property type="match status" value="1"/>
</dbReference>
<dbReference type="Gene3D" id="1.25.40.20">
    <property type="entry name" value="Ankyrin repeat-containing domain"/>
    <property type="match status" value="6"/>
</dbReference>
<reference evidence="3" key="1">
    <citation type="submission" date="2011-04" db="EMBL/GenBank/DDBJ databases">
        <title>The complete genome of Treponema brennaborense DSM 12168.</title>
        <authorList>
            <person name="Lucas S."/>
            <person name="Han J."/>
            <person name="Lapidus A."/>
            <person name="Bruce D."/>
            <person name="Goodwin L."/>
            <person name="Pitluck S."/>
            <person name="Peters L."/>
            <person name="Kyrpides N."/>
            <person name="Mavromatis K."/>
            <person name="Ivanova N."/>
            <person name="Mikhailova N."/>
            <person name="Pagani I."/>
            <person name="Teshima H."/>
            <person name="Detter J.C."/>
            <person name="Tapia R."/>
            <person name="Han C."/>
            <person name="Land M."/>
            <person name="Hauser L."/>
            <person name="Markowitz V."/>
            <person name="Cheng J.-F."/>
            <person name="Hugenholtz P."/>
            <person name="Woyke T."/>
            <person name="Wu D."/>
            <person name="Gronow S."/>
            <person name="Wellnitz S."/>
            <person name="Brambilla E."/>
            <person name="Klenk H.-P."/>
            <person name="Eisen J.A."/>
        </authorList>
    </citation>
    <scope>NUCLEOTIDE SEQUENCE [LARGE SCALE GENOMIC DNA]</scope>
    <source>
        <strain evidence="3">DSM 12168 / CIP 105900 / DD5/3</strain>
    </source>
</reference>
<feature type="repeat" description="ANK" evidence="1">
    <location>
        <begin position="594"/>
        <end position="626"/>
    </location>
</feature>
<feature type="repeat" description="ANK" evidence="1">
    <location>
        <begin position="660"/>
        <end position="692"/>
    </location>
</feature>
<evidence type="ECO:0000313" key="3">
    <source>
        <dbReference type="Proteomes" id="UP000006546"/>
    </source>
</evidence>
<dbReference type="HOGENOM" id="CLU_015673_0_0_12"/>
<evidence type="ECO:0000256" key="1">
    <source>
        <dbReference type="PROSITE-ProRule" id="PRU00023"/>
    </source>
</evidence>
<proteinExistence type="predicted"/>
<dbReference type="Proteomes" id="UP000006546">
    <property type="component" value="Chromosome"/>
</dbReference>
<dbReference type="SUPFAM" id="SSF48403">
    <property type="entry name" value="Ankyrin repeat"/>
    <property type="match status" value="3"/>
</dbReference>
<keyword evidence="1" id="KW-0040">ANK repeat</keyword>
<dbReference type="EMBL" id="CP002696">
    <property type="protein sequence ID" value="AEE16908.1"/>
    <property type="molecule type" value="Genomic_DNA"/>
</dbReference>
<feature type="repeat" description="ANK" evidence="1">
    <location>
        <begin position="352"/>
        <end position="385"/>
    </location>
</feature>
<dbReference type="InterPro" id="IPR036770">
    <property type="entry name" value="Ankyrin_rpt-contain_sf"/>
</dbReference>
<gene>
    <name evidence="2" type="ordered locus">Trebr_1484</name>
</gene>
<feature type="repeat" description="ANK" evidence="1">
    <location>
        <begin position="886"/>
        <end position="918"/>
    </location>
</feature>
<organism evidence="2 3">
    <name type="scientific">Treponema brennaborense (strain DSM 12168 / CIP 105900 / DD5/3)</name>
    <dbReference type="NCBI Taxonomy" id="906968"/>
    <lineage>
        <taxon>Bacteria</taxon>
        <taxon>Pseudomonadati</taxon>
        <taxon>Spirochaetota</taxon>
        <taxon>Spirochaetia</taxon>
        <taxon>Spirochaetales</taxon>
        <taxon>Treponemataceae</taxon>
        <taxon>Treponema</taxon>
    </lineage>
</organism>
<name>F4LNS3_TREBD</name>
<dbReference type="PRINTS" id="PR01415">
    <property type="entry name" value="ANKYRIN"/>
</dbReference>
<feature type="repeat" description="ANK" evidence="1">
    <location>
        <begin position="101"/>
        <end position="133"/>
    </location>
</feature>
<feature type="repeat" description="ANK" evidence="1">
    <location>
        <begin position="497"/>
        <end position="529"/>
    </location>
</feature>
<feature type="repeat" description="ANK" evidence="1">
    <location>
        <begin position="823"/>
        <end position="855"/>
    </location>
</feature>
<dbReference type="STRING" id="906968.Trebr_1484"/>
<feature type="repeat" description="ANK" evidence="1">
    <location>
        <begin position="726"/>
        <end position="758"/>
    </location>
</feature>
<feature type="repeat" description="ANK" evidence="1">
    <location>
        <begin position="627"/>
        <end position="659"/>
    </location>
</feature>
<dbReference type="InterPro" id="IPR052391">
    <property type="entry name" value="E3_Ligase-Neurotoxin"/>
</dbReference>
<dbReference type="InterPro" id="IPR002110">
    <property type="entry name" value="Ankyrin_rpt"/>
</dbReference>
<dbReference type="OrthoDB" id="7543342at2"/>
<feature type="repeat" description="ANK" evidence="1">
    <location>
        <begin position="386"/>
        <end position="418"/>
    </location>
</feature>
<dbReference type="PANTHER" id="PTHR24133">
    <property type="entry name" value="ANKYRIN DOMAIN-CONTAINING"/>
    <property type="match status" value="1"/>
</dbReference>
<feature type="repeat" description="ANK" evidence="1">
    <location>
        <begin position="561"/>
        <end position="593"/>
    </location>
</feature>
<protein>
    <submittedName>
        <fullName evidence="2">Ankyrin</fullName>
    </submittedName>
</protein>
<dbReference type="PROSITE" id="PS50297">
    <property type="entry name" value="ANK_REP_REGION"/>
    <property type="match status" value="11"/>
</dbReference>
<dbReference type="PANTHER" id="PTHR24133:SF40">
    <property type="entry name" value="ANKYRIN REPEAT DOMAIN 44"/>
    <property type="match status" value="1"/>
</dbReference>
<dbReference type="KEGG" id="tbe:Trebr_1484"/>
<feature type="repeat" description="ANK" evidence="1">
    <location>
        <begin position="252"/>
        <end position="284"/>
    </location>
</feature>
<dbReference type="eggNOG" id="COG0666">
    <property type="taxonomic scope" value="Bacteria"/>
</dbReference>
<feature type="repeat" description="ANK" evidence="1">
    <location>
        <begin position="693"/>
        <end position="725"/>
    </location>
</feature>
<keyword evidence="3" id="KW-1185">Reference proteome</keyword>
<accession>F4LNS3</accession>
<sequence>MHKKALFVICSVSMYLTVSIGCISTSETNTKPVQPEEQSIQHMILAGDSAAAKAAFQIENNPDAADEQGNTALHAAAQVNDAELVAFFLSAGASAELKNNASDTPLHVAIKNDSLKSAQILAATGNTIFARDASGKTAFELGIQKSSDYFDILITNQTAKITDSSGQTIIHYIVKNQNTAALDNALQKKLPLSAADNGGNTPLALALHAHTSVASIKMAAKLLLAGAVPERSQYAYFEDAVIARNPSLRFDDGQTPLHLAAIQGHTGITEYLLERGAVTGAQDISGATPLHEAVRYGNTDIARLLLKAGANVNARDNLGKTPILLIIPQNRQVEIYTLLISYKANINAKDMYGDTALHIATMSGADVSTLTQFTAAGADINERNKQGVTPLALAVEHQKTSLVSFYARNGADIHAEDTMGNTPLTRALKQGSDMLSKLVIAANIASRDSYGNTPLHIAVMTATPDGSAATKNYSETLQEELAYLYSLSSEVNARNRNGDTPLSIAVQRNIRSAGEYLLSRNADVFSANNEDYSPLRIALESNSDTKNWLLTSQVIKATDGSGNTPLHYAAEWGLTNAVALLTEKGAAPNAKNANGETPLFNAIKSNNPAIIAELIAKGASKDARDYLGNTPIHACVRWNAKDAAYALIRAGTNLDAQNISGKTPLSEAARSGKIDMVILLLDNGADINASDATGKTVLIDAIQSGSTELVKLLLARGASPLIQEMYGRNAFHEAAIAGNPEMITIIREAGGNPLARDTNGNTPFSLVLNKGLDTIKAVLGSNPNLIDSDSNTPIHIAVEEKAPPSVLTMLIEMKYPLNRRNSSGMTPLTMAISTDADELASILIENGADPYISDNSGECAVSAAIKLNKPVLDQIVKLAGTKTDITGEGILHYAARLADEDTVKRLLSMGLDRSKRSITGETPYDIAVRWQRPEIAALLK</sequence>
<dbReference type="SMART" id="SM00248">
    <property type="entry name" value="ANK"/>
    <property type="match status" value="21"/>
</dbReference>
<dbReference type="Pfam" id="PF12796">
    <property type="entry name" value="Ank_2"/>
    <property type="match status" value="6"/>
</dbReference>
<dbReference type="AlphaFoldDB" id="F4LNS3"/>
<feature type="repeat" description="ANK" evidence="1">
    <location>
        <begin position="285"/>
        <end position="317"/>
    </location>
</feature>
<feature type="repeat" description="ANK" evidence="1">
    <location>
        <begin position="68"/>
        <end position="100"/>
    </location>
</feature>
<dbReference type="PROSITE" id="PS50088">
    <property type="entry name" value="ANK_REPEAT"/>
    <property type="match status" value="15"/>
</dbReference>
<evidence type="ECO:0000313" key="2">
    <source>
        <dbReference type="EMBL" id="AEE16908.1"/>
    </source>
</evidence>